<dbReference type="InterPro" id="IPR011527">
    <property type="entry name" value="ABC1_TM_dom"/>
</dbReference>
<dbReference type="SMART" id="SM00382">
    <property type="entry name" value="AAA"/>
    <property type="match status" value="1"/>
</dbReference>
<dbReference type="GO" id="GO:0030253">
    <property type="term" value="P:protein secretion by the type I secretion system"/>
    <property type="evidence" value="ECO:0007669"/>
    <property type="project" value="InterPro"/>
</dbReference>
<evidence type="ECO:0000259" key="9">
    <source>
        <dbReference type="PROSITE" id="PS50893"/>
    </source>
</evidence>
<keyword evidence="6 8" id="KW-1133">Transmembrane helix</keyword>
<evidence type="ECO:0000256" key="7">
    <source>
        <dbReference type="ARBA" id="ARBA00023136"/>
    </source>
</evidence>
<evidence type="ECO:0000256" key="8">
    <source>
        <dbReference type="SAM" id="Phobius"/>
    </source>
</evidence>
<name>A0A933L1L4_9HYPH</name>
<feature type="domain" description="ABC transporter" evidence="9">
    <location>
        <begin position="296"/>
        <end position="532"/>
    </location>
</feature>
<comment type="caution">
    <text evidence="11">The sequence shown here is derived from an EMBL/GenBank/DDBJ whole genome shotgun (WGS) entry which is preliminary data.</text>
</comment>
<dbReference type="SUPFAM" id="SSF90123">
    <property type="entry name" value="ABC transporter transmembrane region"/>
    <property type="match status" value="1"/>
</dbReference>
<dbReference type="Gene3D" id="3.40.50.300">
    <property type="entry name" value="P-loop containing nucleotide triphosphate hydrolases"/>
    <property type="match status" value="1"/>
</dbReference>
<dbReference type="GO" id="GO:0030256">
    <property type="term" value="C:type I protein secretion system complex"/>
    <property type="evidence" value="ECO:0007669"/>
    <property type="project" value="InterPro"/>
</dbReference>
<dbReference type="PROSITE" id="PS50929">
    <property type="entry name" value="ABC_TM1F"/>
    <property type="match status" value="1"/>
</dbReference>
<gene>
    <name evidence="11" type="ORF">HY834_04890</name>
</gene>
<comment type="similarity">
    <text evidence="2">Belongs to the ABC transporter superfamily.</text>
</comment>
<dbReference type="SUPFAM" id="SSF52540">
    <property type="entry name" value="P-loop containing nucleoside triphosphate hydrolases"/>
    <property type="match status" value="1"/>
</dbReference>
<evidence type="ECO:0000259" key="10">
    <source>
        <dbReference type="PROSITE" id="PS50929"/>
    </source>
</evidence>
<feature type="domain" description="ABC transmembrane type-1" evidence="10">
    <location>
        <begin position="1"/>
        <end position="265"/>
    </location>
</feature>
<accession>A0A933L1L4</accession>
<dbReference type="InterPro" id="IPR036640">
    <property type="entry name" value="ABC1_TM_sf"/>
</dbReference>
<organism evidence="11 12">
    <name type="scientific">Devosia nanyangense</name>
    <dbReference type="NCBI Taxonomy" id="1228055"/>
    <lineage>
        <taxon>Bacteria</taxon>
        <taxon>Pseudomonadati</taxon>
        <taxon>Pseudomonadota</taxon>
        <taxon>Alphaproteobacteria</taxon>
        <taxon>Hyphomicrobiales</taxon>
        <taxon>Devosiaceae</taxon>
        <taxon>Devosia</taxon>
    </lineage>
</organism>
<dbReference type="InterPro" id="IPR003439">
    <property type="entry name" value="ABC_transporter-like_ATP-bd"/>
</dbReference>
<dbReference type="InterPro" id="IPR010128">
    <property type="entry name" value="ATPase_T1SS_PrtD-like"/>
</dbReference>
<dbReference type="PROSITE" id="PS00211">
    <property type="entry name" value="ABC_TRANSPORTER_1"/>
    <property type="match status" value="1"/>
</dbReference>
<dbReference type="NCBIfam" id="TIGR01842">
    <property type="entry name" value="type_I_sec_PrtD"/>
    <property type="match status" value="1"/>
</dbReference>
<dbReference type="Gene3D" id="1.20.1560.10">
    <property type="entry name" value="ABC transporter type 1, transmembrane domain"/>
    <property type="match status" value="1"/>
</dbReference>
<dbReference type="InterPro" id="IPR039421">
    <property type="entry name" value="Type_1_exporter"/>
</dbReference>
<dbReference type="InterPro" id="IPR003593">
    <property type="entry name" value="AAA+_ATPase"/>
</dbReference>
<dbReference type="PROSITE" id="PS50893">
    <property type="entry name" value="ABC_TRANSPORTER_2"/>
    <property type="match status" value="1"/>
</dbReference>
<sequence>MLAGPLFMLQIYDRVLSSRSEPTLLAFVLLIIAVYAFYAFIEALRSRMSLRLANLFDHTVGEKLFQASVRLRLATGQAATLDPVRDGDTLRNFLASPGPLSLLDMPWVPIYLAVVFVIHPYLGWLATGGAIVITAMMLINELALRKPSKDSSQAIGARQRQTDDARANAETILAMGMLGDVGRRWTERTRTMLFQQRISSDRATFFSSLTKATRLLLQSLVLGLGAWVVIHGDMTGGLMIAASVVTSRALAPIEQTIAQWRQFVSARQAYGRIKKYLTVSADKSRETRLPLPKALLSVRQLMAGPPGATTPIISGIQFELVAGDGMGVLGLSGSGKSSLARTLCGVWTPMSGEIRLDGALLQHYDPVQIGKIVGYLPQRADLFEGTVAENISRFAADAPSEDIIAAAQLANVHELVSSLPNGYDTPVGVNGDSLSAGQRQRVGLARALYGNPFLVVLDEPNANLDAEGDAALTDAIRAVRQRGGIVIVVAHRPSAVLAVDKLLFMKNGRQVVFGPKPEVLKQITGDNVQPMRVPGT</sequence>
<dbReference type="GO" id="GO:0005524">
    <property type="term" value="F:ATP binding"/>
    <property type="evidence" value="ECO:0007669"/>
    <property type="project" value="UniProtKB-KW"/>
</dbReference>
<dbReference type="EMBL" id="JACRAF010000016">
    <property type="protein sequence ID" value="MBI4921063.1"/>
    <property type="molecule type" value="Genomic_DNA"/>
</dbReference>
<protein>
    <submittedName>
        <fullName evidence="11">Type I secretion system permease/ATPase</fullName>
    </submittedName>
</protein>
<dbReference type="PANTHER" id="PTHR24221:SF248">
    <property type="entry name" value="ABC TRANSPORTER TRANSMEMBRANE REGION"/>
    <property type="match status" value="1"/>
</dbReference>
<dbReference type="InterPro" id="IPR017871">
    <property type="entry name" value="ABC_transporter-like_CS"/>
</dbReference>
<reference evidence="11" key="1">
    <citation type="submission" date="2020-07" db="EMBL/GenBank/DDBJ databases">
        <title>Huge and variable diversity of episymbiotic CPR bacteria and DPANN archaea in groundwater ecosystems.</title>
        <authorList>
            <person name="He C.Y."/>
            <person name="Keren R."/>
            <person name="Whittaker M."/>
            <person name="Farag I.F."/>
            <person name="Doudna J."/>
            <person name="Cate J.H.D."/>
            <person name="Banfield J.F."/>
        </authorList>
    </citation>
    <scope>NUCLEOTIDE SEQUENCE</scope>
    <source>
        <strain evidence="11">NC_groundwater_1586_Pr3_B-0.1um_66_15</strain>
    </source>
</reference>
<dbReference type="Pfam" id="PF00664">
    <property type="entry name" value="ABC_membrane"/>
    <property type="match status" value="1"/>
</dbReference>
<evidence type="ECO:0000256" key="6">
    <source>
        <dbReference type="ARBA" id="ARBA00022989"/>
    </source>
</evidence>
<dbReference type="GO" id="GO:0140359">
    <property type="term" value="F:ABC-type transporter activity"/>
    <property type="evidence" value="ECO:0007669"/>
    <property type="project" value="InterPro"/>
</dbReference>
<evidence type="ECO:0000313" key="11">
    <source>
        <dbReference type="EMBL" id="MBI4921063.1"/>
    </source>
</evidence>
<dbReference type="InterPro" id="IPR027417">
    <property type="entry name" value="P-loop_NTPase"/>
</dbReference>
<proteinExistence type="inferred from homology"/>
<evidence type="ECO:0000256" key="5">
    <source>
        <dbReference type="ARBA" id="ARBA00022840"/>
    </source>
</evidence>
<comment type="subcellular location">
    <subcellularLocation>
        <location evidence="1">Cell membrane</location>
        <topology evidence="1">Multi-pass membrane protein</topology>
    </subcellularLocation>
</comment>
<dbReference type="PANTHER" id="PTHR24221">
    <property type="entry name" value="ATP-BINDING CASSETTE SUB-FAMILY B"/>
    <property type="match status" value="1"/>
</dbReference>
<evidence type="ECO:0000256" key="3">
    <source>
        <dbReference type="ARBA" id="ARBA00022692"/>
    </source>
</evidence>
<keyword evidence="5" id="KW-0067">ATP-binding</keyword>
<dbReference type="AlphaFoldDB" id="A0A933L1L4"/>
<keyword evidence="7 8" id="KW-0472">Membrane</keyword>
<evidence type="ECO:0000313" key="12">
    <source>
        <dbReference type="Proteomes" id="UP000782610"/>
    </source>
</evidence>
<dbReference type="Pfam" id="PF00005">
    <property type="entry name" value="ABC_tran"/>
    <property type="match status" value="1"/>
</dbReference>
<evidence type="ECO:0000256" key="1">
    <source>
        <dbReference type="ARBA" id="ARBA00004651"/>
    </source>
</evidence>
<dbReference type="GO" id="GO:0005886">
    <property type="term" value="C:plasma membrane"/>
    <property type="evidence" value="ECO:0007669"/>
    <property type="project" value="UniProtKB-SubCell"/>
</dbReference>
<keyword evidence="4" id="KW-0547">Nucleotide-binding</keyword>
<feature type="transmembrane region" description="Helical" evidence="8">
    <location>
        <begin position="23"/>
        <end position="41"/>
    </location>
</feature>
<dbReference type="GO" id="GO:0016887">
    <property type="term" value="F:ATP hydrolysis activity"/>
    <property type="evidence" value="ECO:0007669"/>
    <property type="project" value="InterPro"/>
</dbReference>
<feature type="transmembrane region" description="Helical" evidence="8">
    <location>
        <begin position="124"/>
        <end position="144"/>
    </location>
</feature>
<dbReference type="GO" id="GO:0034040">
    <property type="term" value="F:ATPase-coupled lipid transmembrane transporter activity"/>
    <property type="evidence" value="ECO:0007669"/>
    <property type="project" value="TreeGrafter"/>
</dbReference>
<evidence type="ECO:0000256" key="4">
    <source>
        <dbReference type="ARBA" id="ARBA00022741"/>
    </source>
</evidence>
<evidence type="ECO:0000256" key="2">
    <source>
        <dbReference type="ARBA" id="ARBA00005417"/>
    </source>
</evidence>
<keyword evidence="3 8" id="KW-0812">Transmembrane</keyword>
<dbReference type="Proteomes" id="UP000782610">
    <property type="component" value="Unassembled WGS sequence"/>
</dbReference>